<dbReference type="EMBL" id="JAZDUA010000132">
    <property type="protein sequence ID" value="KAK7866968.1"/>
    <property type="molecule type" value="Genomic_DNA"/>
</dbReference>
<gene>
    <name evidence="6" type="ORF">R5R35_014740</name>
</gene>
<feature type="region of interest" description="Disordered" evidence="5">
    <location>
        <begin position="384"/>
        <end position="407"/>
    </location>
</feature>
<evidence type="ECO:0000256" key="5">
    <source>
        <dbReference type="SAM" id="MobiDB-lite"/>
    </source>
</evidence>
<dbReference type="Pfam" id="PF13855">
    <property type="entry name" value="LRR_8"/>
    <property type="match status" value="1"/>
</dbReference>
<feature type="compositionally biased region" description="Polar residues" evidence="5">
    <location>
        <begin position="395"/>
        <end position="407"/>
    </location>
</feature>
<keyword evidence="7" id="KW-1185">Reference proteome</keyword>
<evidence type="ECO:0000256" key="2">
    <source>
        <dbReference type="ARBA" id="ARBA00022614"/>
    </source>
</evidence>
<dbReference type="PANTHER" id="PTHR45973:SF8">
    <property type="entry name" value="LEUCINE-RICH REPEAT-CONTAINING PROTEIN 49"/>
    <property type="match status" value="1"/>
</dbReference>
<keyword evidence="2" id="KW-0433">Leucine-rich repeat</keyword>
<feature type="compositionally biased region" description="Low complexity" evidence="5">
    <location>
        <begin position="472"/>
        <end position="483"/>
    </location>
</feature>
<comment type="caution">
    <text evidence="6">The sequence shown here is derived from an EMBL/GenBank/DDBJ whole genome shotgun (WGS) entry which is preliminary data.</text>
</comment>
<dbReference type="SUPFAM" id="SSF52058">
    <property type="entry name" value="L domain-like"/>
    <property type="match status" value="1"/>
</dbReference>
<dbReference type="InterPro" id="IPR003591">
    <property type="entry name" value="Leu-rich_rpt_typical-subtyp"/>
</dbReference>
<evidence type="ECO:0000256" key="4">
    <source>
        <dbReference type="ARBA" id="ARBA00024433"/>
    </source>
</evidence>
<sequence length="816" mass="92099">MSELQSGFPSCITSGEQGSRSDEVDSLIIDSVTLHTTSNGRIEASRAPHERDRRPDRICLDRRGLTKLPVIIGEPRLRLLSMQHNLITRLDDLSLQSLSRLVFLDIYDNQLEKVSGLDYLENLRVLLMGKNRIRRIEGLNNLRKLEVLDLHGNQIYQVGGLTYLQELKVLNLAGNQIRVIGVNDLHGLKSLQEFNLRRNRLKRLLGFAETPQLQKLFLSNNELSVVDNMTSITKATELRELTIDNNPVSLGGDCVSFLVSYLPNLKSLSHMEVTDSVRKAALMWRANREGTQNQLCVKSSDSVVDAKREEVISNARTNWELLRSQTRGFPMENHLSGSLKDLRTELDVDMNAERCVQSDSGISITSSLTANSIKPAVRELPIGDAEKRRSKFSRRTQSQDSEASQFTTVTSNSTSFEFFKLPPILAPLFGSMAIDKEEGNLSQSEIASDGPVIRNEIIRRWDSLSSVEPNVDSSLSSLPSDSSSSEEIDSSEELGSSKETNLQAEDSKRNIKSAMPYRKHVSRKPMLRATTARPKQKSLSASCKTREQGGDFLVEICGRCLNIYGQGALRFIDRPWNSSKAGDVTIVKFTYMNFNNIIPVLGRLKIRFPNVEHYIFRETNLHCLGQLNALADVQGLTSLQIDCEGNPITQKEWQKYAIYRLSHWGLRCINGVEVTDEDITTACEEFQGLSNIVLWSLPESLLQPLLSRLRLEGSRGSSQQSAKQWLFTADPALRSVVAKEALQWRRGTLTQEDLLWRHKGRVHLAYLIELACSAIEKLKILEKQWPSILEELVRDTLVDYSELDTYMKKCMQELTT</sequence>
<dbReference type="Pfam" id="PF12799">
    <property type="entry name" value="LRR_4"/>
    <property type="match status" value="1"/>
</dbReference>
<dbReference type="InterPro" id="IPR001611">
    <property type="entry name" value="Leu-rich_rpt"/>
</dbReference>
<evidence type="ECO:0000313" key="6">
    <source>
        <dbReference type="EMBL" id="KAK7866968.1"/>
    </source>
</evidence>
<accession>A0AAN9Z3N5</accession>
<feature type="region of interest" description="Disordered" evidence="5">
    <location>
        <begin position="468"/>
        <end position="541"/>
    </location>
</feature>
<proteinExistence type="predicted"/>
<dbReference type="InterPro" id="IPR050576">
    <property type="entry name" value="Cilia_flagella_integrity"/>
</dbReference>
<name>A0AAN9Z3N5_9ORTH</name>
<dbReference type="SMART" id="SM00369">
    <property type="entry name" value="LRR_TYP"/>
    <property type="match status" value="5"/>
</dbReference>
<dbReference type="PROSITE" id="PS51450">
    <property type="entry name" value="LRR"/>
    <property type="match status" value="4"/>
</dbReference>
<dbReference type="Gene3D" id="3.80.10.10">
    <property type="entry name" value="Ribonuclease Inhibitor"/>
    <property type="match status" value="3"/>
</dbReference>
<dbReference type="AlphaFoldDB" id="A0AAN9Z3N5"/>
<protein>
    <recommendedName>
        <fullName evidence="4">Dynein axonemal assembly factor 1 homolog</fullName>
    </recommendedName>
</protein>
<comment type="function">
    <text evidence="1">Cilium-specific protein required for cilia structures.</text>
</comment>
<feature type="compositionally biased region" description="Basic residues" evidence="5">
    <location>
        <begin position="517"/>
        <end position="526"/>
    </location>
</feature>
<dbReference type="InterPro" id="IPR032675">
    <property type="entry name" value="LRR_dom_sf"/>
</dbReference>
<dbReference type="Proteomes" id="UP001378592">
    <property type="component" value="Unassembled WGS sequence"/>
</dbReference>
<dbReference type="InterPro" id="IPR025875">
    <property type="entry name" value="Leu-rich_rpt_4"/>
</dbReference>
<dbReference type="SMART" id="SM00365">
    <property type="entry name" value="LRR_SD22"/>
    <property type="match status" value="7"/>
</dbReference>
<keyword evidence="3" id="KW-0677">Repeat</keyword>
<reference evidence="6 7" key="1">
    <citation type="submission" date="2024-03" db="EMBL/GenBank/DDBJ databases">
        <title>The genome assembly and annotation of the cricket Gryllus longicercus Weissman &amp; Gray.</title>
        <authorList>
            <person name="Szrajer S."/>
            <person name="Gray D."/>
            <person name="Ylla G."/>
        </authorList>
    </citation>
    <scope>NUCLEOTIDE SEQUENCE [LARGE SCALE GENOMIC DNA]</scope>
    <source>
        <strain evidence="6">DAG 2021-001</strain>
        <tissue evidence="6">Whole body minus gut</tissue>
    </source>
</reference>
<evidence type="ECO:0000313" key="7">
    <source>
        <dbReference type="Proteomes" id="UP001378592"/>
    </source>
</evidence>
<evidence type="ECO:0000256" key="1">
    <source>
        <dbReference type="ARBA" id="ARBA00003843"/>
    </source>
</evidence>
<organism evidence="6 7">
    <name type="scientific">Gryllus longicercus</name>
    <dbReference type="NCBI Taxonomy" id="2509291"/>
    <lineage>
        <taxon>Eukaryota</taxon>
        <taxon>Metazoa</taxon>
        <taxon>Ecdysozoa</taxon>
        <taxon>Arthropoda</taxon>
        <taxon>Hexapoda</taxon>
        <taxon>Insecta</taxon>
        <taxon>Pterygota</taxon>
        <taxon>Neoptera</taxon>
        <taxon>Polyneoptera</taxon>
        <taxon>Orthoptera</taxon>
        <taxon>Ensifera</taxon>
        <taxon>Gryllidea</taxon>
        <taxon>Grylloidea</taxon>
        <taxon>Gryllidae</taxon>
        <taxon>Gryllinae</taxon>
        <taxon>Gryllus</taxon>
    </lineage>
</organism>
<evidence type="ECO:0000256" key="3">
    <source>
        <dbReference type="ARBA" id="ARBA00022737"/>
    </source>
</evidence>
<dbReference type="PANTHER" id="PTHR45973">
    <property type="entry name" value="PROTEIN PHOSPHATASE 1 REGULATORY SUBUNIT SDS22-RELATED"/>
    <property type="match status" value="1"/>
</dbReference>